<name>A0A0Q3Z1S8_MYCTX</name>
<sequence length="100" mass="10888">MRTRRRRTTLTPNNEDVAGRITESLKQMRTDPSAQPAPEQPIAAATSFYPSTNMTPWSRVSTDLISSLLVGAVEAQHAADGRRVLAVLGLVERAARGRTS</sequence>
<protein>
    <submittedName>
        <fullName evidence="1">Uncharacterized protein</fullName>
    </submittedName>
</protein>
<accession>A0A0Q3Z1S8</accession>
<dbReference type="PATRIC" id="fig|1773.2349.peg.2203"/>
<proteinExistence type="predicted"/>
<gene>
    <name evidence="1" type="ORF">ERS007703_04945</name>
</gene>
<dbReference type="EMBL" id="CSAE01001034">
    <property type="protein sequence ID" value="COX23156.1"/>
    <property type="molecule type" value="Genomic_DNA"/>
</dbReference>
<reference evidence="2" key="1">
    <citation type="submission" date="2015-03" db="EMBL/GenBank/DDBJ databases">
        <authorList>
            <consortium name="Pathogen Informatics"/>
        </authorList>
    </citation>
    <scope>NUCLEOTIDE SEQUENCE [LARGE SCALE GENOMIC DNA]</scope>
    <source>
        <strain evidence="2">K00500041</strain>
    </source>
</reference>
<dbReference type="AlphaFoldDB" id="A0A0Q3Z1S8"/>
<dbReference type="Proteomes" id="UP000038802">
    <property type="component" value="Unassembled WGS sequence"/>
</dbReference>
<evidence type="ECO:0000313" key="2">
    <source>
        <dbReference type="Proteomes" id="UP000038802"/>
    </source>
</evidence>
<evidence type="ECO:0000313" key="1">
    <source>
        <dbReference type="EMBL" id="COX23156.1"/>
    </source>
</evidence>
<dbReference type="STRING" id="115862.BBG46_06170"/>
<organism evidence="1 2">
    <name type="scientific">Mycobacterium tuberculosis</name>
    <dbReference type="NCBI Taxonomy" id="1773"/>
    <lineage>
        <taxon>Bacteria</taxon>
        <taxon>Bacillati</taxon>
        <taxon>Actinomycetota</taxon>
        <taxon>Actinomycetes</taxon>
        <taxon>Mycobacteriales</taxon>
        <taxon>Mycobacteriaceae</taxon>
        <taxon>Mycobacterium</taxon>
        <taxon>Mycobacterium tuberculosis complex</taxon>
    </lineage>
</organism>